<proteinExistence type="predicted"/>
<gene>
    <name evidence="2" type="ORF">GCM10010990_10420</name>
</gene>
<dbReference type="RefSeq" id="WP_066776482.1">
    <property type="nucleotide sequence ID" value="NZ_BMIP01000002.1"/>
</dbReference>
<dbReference type="AlphaFoldDB" id="A0A916YUW8"/>
<dbReference type="OrthoDB" id="9804792at2"/>
<evidence type="ECO:0000313" key="2">
    <source>
        <dbReference type="EMBL" id="GGD62897.1"/>
    </source>
</evidence>
<reference evidence="2" key="2">
    <citation type="submission" date="2020-09" db="EMBL/GenBank/DDBJ databases">
        <authorList>
            <person name="Sun Q."/>
            <person name="Zhou Y."/>
        </authorList>
    </citation>
    <scope>NUCLEOTIDE SEQUENCE</scope>
    <source>
        <strain evidence="2">CGMCC 1.15360</strain>
    </source>
</reference>
<accession>A0A916YUW8</accession>
<dbReference type="InterPro" id="IPR012340">
    <property type="entry name" value="NA-bd_OB-fold"/>
</dbReference>
<evidence type="ECO:0000313" key="3">
    <source>
        <dbReference type="Proteomes" id="UP000612349"/>
    </source>
</evidence>
<organism evidence="2 3">
    <name type="scientific">Croceicoccus mobilis</name>
    <dbReference type="NCBI Taxonomy" id="1703339"/>
    <lineage>
        <taxon>Bacteria</taxon>
        <taxon>Pseudomonadati</taxon>
        <taxon>Pseudomonadota</taxon>
        <taxon>Alphaproteobacteria</taxon>
        <taxon>Sphingomonadales</taxon>
        <taxon>Erythrobacteraceae</taxon>
        <taxon>Croceicoccus</taxon>
    </lineage>
</organism>
<name>A0A916YUW8_9SPHN</name>
<dbReference type="Proteomes" id="UP000612349">
    <property type="component" value="Unassembled WGS sequence"/>
</dbReference>
<dbReference type="EMBL" id="BMIP01000002">
    <property type="protein sequence ID" value="GGD62897.1"/>
    <property type="molecule type" value="Genomic_DNA"/>
</dbReference>
<comment type="caution">
    <text evidence="2">The sequence shown here is derived from an EMBL/GenBank/DDBJ whole genome shotgun (WGS) entry which is preliminary data.</text>
</comment>
<feature type="domain" description="DNA replication/recombination mediator RecO N-terminal" evidence="1">
    <location>
        <begin position="1"/>
        <end position="75"/>
    </location>
</feature>
<dbReference type="Pfam" id="PF11967">
    <property type="entry name" value="RecO_N"/>
    <property type="match status" value="1"/>
</dbReference>
<reference evidence="2" key="1">
    <citation type="journal article" date="2014" name="Int. J. Syst. Evol. Microbiol.">
        <title>Complete genome sequence of Corynebacterium casei LMG S-19264T (=DSM 44701T), isolated from a smear-ripened cheese.</title>
        <authorList>
            <consortium name="US DOE Joint Genome Institute (JGI-PGF)"/>
            <person name="Walter F."/>
            <person name="Albersmeier A."/>
            <person name="Kalinowski J."/>
            <person name="Ruckert C."/>
        </authorList>
    </citation>
    <scope>NUCLEOTIDE SEQUENCE</scope>
    <source>
        <strain evidence="2">CGMCC 1.15360</strain>
    </source>
</reference>
<keyword evidence="3" id="KW-1185">Reference proteome</keyword>
<protein>
    <recommendedName>
        <fullName evidence="1">DNA replication/recombination mediator RecO N-terminal domain-containing protein</fullName>
    </recommendedName>
</protein>
<dbReference type="InterPro" id="IPR022572">
    <property type="entry name" value="DNA_rep/recomb_RecO_N"/>
</dbReference>
<evidence type="ECO:0000259" key="1">
    <source>
        <dbReference type="Pfam" id="PF11967"/>
    </source>
</evidence>
<dbReference type="Gene3D" id="2.40.50.140">
    <property type="entry name" value="Nucleic acid-binding proteins"/>
    <property type="match status" value="1"/>
</dbReference>
<sequence>MKISSDAIVCGARPHGETGVIARVLTADEGLVAGYVAGGRGRHMRPVLIPGNIVSVDATARSANQLPFLKLELVTSRGPWLSEPLPSAAIGWATGFTAAMLPERVEFPALHAALSALLDAICHAPSARGWVPALISYEALALIELGYGGNRPDLKADDWATIMPIFDRQGQLMQKRLLADRAGGVMGELLAARAILRERLLRMI</sequence>